<gene>
    <name evidence="1" type="ORF">VB248_08045</name>
</gene>
<protein>
    <submittedName>
        <fullName evidence="1">Uncharacterized protein</fullName>
    </submittedName>
</protein>
<evidence type="ECO:0000313" key="1">
    <source>
        <dbReference type="EMBL" id="MEA5139081.1"/>
    </source>
</evidence>
<evidence type="ECO:0000313" key="2">
    <source>
        <dbReference type="Proteomes" id="UP001302949"/>
    </source>
</evidence>
<proteinExistence type="predicted"/>
<dbReference type="EMBL" id="JAYFUM010000008">
    <property type="protein sequence ID" value="MEA5139081.1"/>
    <property type="molecule type" value="Genomic_DNA"/>
</dbReference>
<accession>A0ABU5Q8B1</accession>
<comment type="caution">
    <text evidence="1">The sequence shown here is derived from an EMBL/GenBank/DDBJ whole genome shotgun (WGS) entry which is preliminary data.</text>
</comment>
<dbReference type="Proteomes" id="UP001302949">
    <property type="component" value="Unassembled WGS sequence"/>
</dbReference>
<sequence>MENIEGLTINESEYDLENNKKGKIAVFIYTGGADPSKILNYAVNEYVGNNDYHELIDANLDNPWMRVIISDINDMKQEPFTPRKHRITNNL</sequence>
<keyword evidence="2" id="KW-1185">Reference proteome</keyword>
<dbReference type="RefSeq" id="WP_323296242.1">
    <property type="nucleotide sequence ID" value="NZ_JAYFUM010000008.1"/>
</dbReference>
<name>A0ABU5Q8B1_9BACT</name>
<organism evidence="1 2">
    <name type="scientific">Arcicella rigui</name>
    <dbReference type="NCBI Taxonomy" id="797020"/>
    <lineage>
        <taxon>Bacteria</taxon>
        <taxon>Pseudomonadati</taxon>
        <taxon>Bacteroidota</taxon>
        <taxon>Cytophagia</taxon>
        <taxon>Cytophagales</taxon>
        <taxon>Flectobacillaceae</taxon>
        <taxon>Arcicella</taxon>
    </lineage>
</organism>
<reference evidence="1 2" key="1">
    <citation type="submission" date="2023-12" db="EMBL/GenBank/DDBJ databases">
        <title>Novel species of the genus Arcicella isolated from rivers.</title>
        <authorList>
            <person name="Lu H."/>
        </authorList>
    </citation>
    <scope>NUCLEOTIDE SEQUENCE [LARGE SCALE GENOMIC DNA]</scope>
    <source>
        <strain evidence="1 2">KCTC 23307</strain>
    </source>
</reference>